<accession>A0ABY7K6P6</accession>
<dbReference type="InterPro" id="IPR004927">
    <property type="entry name" value="MerB"/>
</dbReference>
<evidence type="ECO:0000313" key="1">
    <source>
        <dbReference type="EMBL" id="WAX59177.1"/>
    </source>
</evidence>
<evidence type="ECO:0000313" key="2">
    <source>
        <dbReference type="Proteomes" id="UP001164693"/>
    </source>
</evidence>
<dbReference type="RefSeq" id="WP_269445718.1">
    <property type="nucleotide sequence ID" value="NZ_CP097463.1"/>
</dbReference>
<protein>
    <submittedName>
        <fullName evidence="1">Organomercurial lyase</fullName>
        <ecNumber evidence="1">4.99.1.2</ecNumber>
    </submittedName>
</protein>
<dbReference type="Pfam" id="PF03243">
    <property type="entry name" value="MerB"/>
    <property type="match status" value="1"/>
</dbReference>
<dbReference type="EC" id="4.99.1.2" evidence="1"/>
<dbReference type="InterPro" id="IPR053717">
    <property type="entry name" value="MerB_lyase_sf"/>
</dbReference>
<dbReference type="InterPro" id="IPR036390">
    <property type="entry name" value="WH_DNA-bd_sf"/>
</dbReference>
<keyword evidence="2" id="KW-1185">Reference proteome</keyword>
<dbReference type="Gene3D" id="3.30.450.410">
    <property type="match status" value="1"/>
</dbReference>
<dbReference type="PRINTS" id="PR01699">
    <property type="entry name" value="ORGNOHGLYASE"/>
</dbReference>
<dbReference type="EMBL" id="CP097463">
    <property type="protein sequence ID" value="WAX59177.1"/>
    <property type="molecule type" value="Genomic_DNA"/>
</dbReference>
<dbReference type="SUPFAM" id="SSF160387">
    <property type="entry name" value="NosL/MerB-like"/>
    <property type="match status" value="1"/>
</dbReference>
<keyword evidence="1" id="KW-0456">Lyase</keyword>
<dbReference type="SUPFAM" id="SSF46785">
    <property type="entry name" value="Winged helix' DNA-binding domain"/>
    <property type="match status" value="1"/>
</dbReference>
<reference evidence="1" key="1">
    <citation type="submission" date="2022-05" db="EMBL/GenBank/DDBJ databases">
        <title>Jatrophihabitans sp. SB3-54 whole genome sequence.</title>
        <authorList>
            <person name="Suh M.K."/>
            <person name="Eom M.K."/>
            <person name="Kim J.S."/>
            <person name="Kim H.S."/>
            <person name="Do H.E."/>
            <person name="Shin Y.K."/>
            <person name="Lee J.-S."/>
        </authorList>
    </citation>
    <scope>NUCLEOTIDE SEQUENCE</scope>
    <source>
        <strain evidence="1">SB3-54</strain>
    </source>
</reference>
<sequence>MTTPTDPTTRSVDAAAFRRLLHTGEPATTTQLADDLQQPEATVQAAIDELHRQGQLRLDDDGRILGSAGLSIRPDRHEIHLNGRQFWTWCAYDFFGIFAALDASGHATTVTPDTGQTVRIDFRHGLPDAAEFVLFLPADDPTCSADAYDAWCPHSNLFHSADAARKWAADRGVTGHVLTAAEATERGARAWRPVAGSSR</sequence>
<dbReference type="GO" id="GO:0018836">
    <property type="term" value="F:alkylmercury lyase activity"/>
    <property type="evidence" value="ECO:0007669"/>
    <property type="project" value="UniProtKB-EC"/>
</dbReference>
<dbReference type="Proteomes" id="UP001164693">
    <property type="component" value="Chromosome"/>
</dbReference>
<name>A0ABY7K6P6_9ACTN</name>
<proteinExistence type="predicted"/>
<gene>
    <name evidence="1" type="primary">merB</name>
    <name evidence="1" type="ORF">M6B22_10545</name>
</gene>
<organism evidence="1 2">
    <name type="scientific">Jatrophihabitans cynanchi</name>
    <dbReference type="NCBI Taxonomy" id="2944128"/>
    <lineage>
        <taxon>Bacteria</taxon>
        <taxon>Bacillati</taxon>
        <taxon>Actinomycetota</taxon>
        <taxon>Actinomycetes</taxon>
        <taxon>Jatrophihabitantales</taxon>
        <taxon>Jatrophihabitantaceae</taxon>
        <taxon>Jatrophihabitans</taxon>
    </lineage>
</organism>